<dbReference type="Proteomes" id="UP000076128">
    <property type="component" value="Chromosome"/>
</dbReference>
<gene>
    <name evidence="2" type="ORF">AKL17_0038</name>
</gene>
<evidence type="ECO:0000313" key="3">
    <source>
        <dbReference type="Proteomes" id="UP000076128"/>
    </source>
</evidence>
<dbReference type="InterPro" id="IPR037051">
    <property type="entry name" value="4-carb_acid_sugar_kinase_N_sf"/>
</dbReference>
<dbReference type="InterPro" id="IPR010737">
    <property type="entry name" value="4-carb_acid_sugar_kinase_N"/>
</dbReference>
<proteinExistence type="predicted"/>
<dbReference type="SUPFAM" id="SSF142764">
    <property type="entry name" value="YgbK-like"/>
    <property type="match status" value="1"/>
</dbReference>
<dbReference type="STRING" id="1335048.AKL17_0038"/>
<dbReference type="KEGG" id="daa:AKL17_0038"/>
<feature type="domain" description="Four-carbon acid sugar kinase N-terminal" evidence="1">
    <location>
        <begin position="3"/>
        <end position="129"/>
    </location>
</feature>
<dbReference type="PATRIC" id="fig|1335048.3.peg.41"/>
<dbReference type="Pfam" id="PF07005">
    <property type="entry name" value="SBD_N"/>
    <property type="match status" value="1"/>
</dbReference>
<dbReference type="EMBL" id="CP012661">
    <property type="protein sequence ID" value="AMY67300.1"/>
    <property type="molecule type" value="Genomic_DNA"/>
</dbReference>
<accession>A0A159Z0D1</accession>
<organism evidence="2 3">
    <name type="scientific">Frigidibacter mobilis</name>
    <dbReference type="NCBI Taxonomy" id="1335048"/>
    <lineage>
        <taxon>Bacteria</taxon>
        <taxon>Pseudomonadati</taxon>
        <taxon>Pseudomonadota</taxon>
        <taxon>Alphaproteobacteria</taxon>
        <taxon>Rhodobacterales</taxon>
        <taxon>Paracoccaceae</taxon>
        <taxon>Frigidibacter</taxon>
    </lineage>
</organism>
<evidence type="ECO:0000313" key="2">
    <source>
        <dbReference type="EMBL" id="AMY67300.1"/>
    </source>
</evidence>
<dbReference type="AlphaFoldDB" id="A0A159Z0D1"/>
<reference evidence="2 3" key="1">
    <citation type="submission" date="2015-09" db="EMBL/GenBank/DDBJ databases">
        <title>Complete genome sequence of Defluviimonas alba cai42t isolated from an oilfield in Xinjiang.</title>
        <authorList>
            <person name="Geng S."/>
            <person name="Pan X."/>
            <person name="Wu X."/>
        </authorList>
    </citation>
    <scope>NUCLEOTIDE SEQUENCE [LARGE SCALE GENOMIC DNA]</scope>
    <source>
        <strain evidence="3">cai42</strain>
    </source>
</reference>
<keyword evidence="3" id="KW-1185">Reference proteome</keyword>
<sequence>MKILLIADDLTGALDSSAAFAARGLRVVCALAPGVVQGAVRQDPDVLAVTTNSREINEDQAAARVGQVLEALGSTPEWRGAILFKKIDSRLKGHVSVEVAQLARLRPGLMACPAIPRLGRVVKDGALAGMGVEAPIPVAERLGLAPAQVIDAQDDAGIDAALCGVALADTLFVGAAGLAEALARRLVPDAPGPQPVPLHAPHSSPSARAIRSRWRSLPRWIRLPRRTVQCQTPPAGNSAPCR</sequence>
<name>A0A159Z0D1_9RHOB</name>
<protein>
    <recommendedName>
        <fullName evidence="1">Four-carbon acid sugar kinase N-terminal domain-containing protein</fullName>
    </recommendedName>
</protein>
<evidence type="ECO:0000259" key="1">
    <source>
        <dbReference type="Pfam" id="PF07005"/>
    </source>
</evidence>
<dbReference type="RefSeq" id="WP_066808386.1">
    <property type="nucleotide sequence ID" value="NZ_CP012661.1"/>
</dbReference>
<dbReference type="Gene3D" id="3.40.50.10840">
    <property type="entry name" value="Putative sugar-binding, N-terminal domain"/>
    <property type="match status" value="1"/>
</dbReference>